<sequence>MAKASKRHNSEYRNFFYALIISKNIYSIKYLKKNRRAGKQLEKVLKIKC</sequence>
<evidence type="ECO:0000313" key="1">
    <source>
        <dbReference type="EMBL" id="KXT97539.1"/>
    </source>
</evidence>
<accession>A0A139Q4R6</accession>
<dbReference type="PATRIC" id="fig|1303.83.peg.1538"/>
<name>A0A139Q4R6_STROR</name>
<dbReference type="EMBL" id="LQRP01000047">
    <property type="protein sequence ID" value="KXT97539.1"/>
    <property type="molecule type" value="Genomic_DNA"/>
</dbReference>
<protein>
    <submittedName>
        <fullName evidence="1">Uncharacterized protein</fullName>
    </submittedName>
</protein>
<dbReference type="Proteomes" id="UP000070220">
    <property type="component" value="Unassembled WGS sequence"/>
</dbReference>
<evidence type="ECO:0000313" key="2">
    <source>
        <dbReference type="Proteomes" id="UP000070220"/>
    </source>
</evidence>
<reference evidence="1 2" key="1">
    <citation type="submission" date="2016-01" db="EMBL/GenBank/DDBJ databases">
        <title>Highly variable Streptococcus oralis are common among viridans streptococci isolated from primates.</title>
        <authorList>
            <person name="Denapaite D."/>
            <person name="Rieger M."/>
            <person name="Koendgen S."/>
            <person name="Brueckner R."/>
            <person name="Ochigava I."/>
            <person name="Kappeler P."/>
            <person name="Maetz-Rensing K."/>
            <person name="Leendertz F."/>
            <person name="Hakenbeck R."/>
        </authorList>
    </citation>
    <scope>NUCLEOTIDE SEQUENCE [LARGE SCALE GENOMIC DNA]</scope>
    <source>
        <strain evidence="1 2">DD30</strain>
    </source>
</reference>
<dbReference type="AlphaFoldDB" id="A0A139Q4R6"/>
<comment type="caution">
    <text evidence="1">The sequence shown here is derived from an EMBL/GenBank/DDBJ whole genome shotgun (WGS) entry which is preliminary data.</text>
</comment>
<gene>
    <name evidence="1" type="ORF">SORDD30_01473</name>
</gene>
<organism evidence="1 2">
    <name type="scientific">Streptococcus oralis</name>
    <dbReference type="NCBI Taxonomy" id="1303"/>
    <lineage>
        <taxon>Bacteria</taxon>
        <taxon>Bacillati</taxon>
        <taxon>Bacillota</taxon>
        <taxon>Bacilli</taxon>
        <taxon>Lactobacillales</taxon>
        <taxon>Streptococcaceae</taxon>
        <taxon>Streptococcus</taxon>
    </lineage>
</organism>
<proteinExistence type="predicted"/>